<feature type="chain" id="PRO_5040391173" evidence="10">
    <location>
        <begin position="22"/>
        <end position="425"/>
    </location>
</feature>
<dbReference type="EMBL" id="JAIZAY010000022">
    <property type="protein sequence ID" value="KAJ8020711.1"/>
    <property type="molecule type" value="Genomic_DNA"/>
</dbReference>
<evidence type="ECO:0000256" key="4">
    <source>
        <dbReference type="ARBA" id="ARBA00022692"/>
    </source>
</evidence>
<dbReference type="Pfam" id="PF06990">
    <property type="entry name" value="Gal-3-0_sulfotr"/>
    <property type="match status" value="1"/>
</dbReference>
<comment type="similarity">
    <text evidence="2">Belongs to the galactose-3-O-sulfotransferase family.</text>
</comment>
<evidence type="ECO:0000256" key="3">
    <source>
        <dbReference type="ARBA" id="ARBA00022679"/>
    </source>
</evidence>
<proteinExistence type="inferred from homology"/>
<dbReference type="InterPro" id="IPR009729">
    <property type="entry name" value="Gal-3-0_sulfotransfrase"/>
</dbReference>
<comment type="subcellular location">
    <subcellularLocation>
        <location evidence="1">Golgi apparatus membrane</location>
        <topology evidence="1">Single-pass type II membrane protein</topology>
    </subcellularLocation>
</comment>
<evidence type="ECO:0000256" key="1">
    <source>
        <dbReference type="ARBA" id="ARBA00004323"/>
    </source>
</evidence>
<keyword evidence="6" id="KW-1133">Transmembrane helix</keyword>
<evidence type="ECO:0000313" key="12">
    <source>
        <dbReference type="Proteomes" id="UP001152320"/>
    </source>
</evidence>
<evidence type="ECO:0000256" key="6">
    <source>
        <dbReference type="ARBA" id="ARBA00022989"/>
    </source>
</evidence>
<dbReference type="Proteomes" id="UP001152320">
    <property type="component" value="Chromosome 22"/>
</dbReference>
<evidence type="ECO:0000256" key="7">
    <source>
        <dbReference type="ARBA" id="ARBA00023034"/>
    </source>
</evidence>
<keyword evidence="4" id="KW-0812">Transmembrane</keyword>
<dbReference type="GO" id="GO:0000139">
    <property type="term" value="C:Golgi membrane"/>
    <property type="evidence" value="ECO:0007669"/>
    <property type="project" value="UniProtKB-SubCell"/>
</dbReference>
<dbReference type="InterPro" id="IPR027417">
    <property type="entry name" value="P-loop_NTPase"/>
</dbReference>
<dbReference type="Gene3D" id="3.40.50.300">
    <property type="entry name" value="P-loop containing nucleotide triphosphate hydrolases"/>
    <property type="match status" value="1"/>
</dbReference>
<name>A0A9Q0YFP9_HOLLE</name>
<evidence type="ECO:0000256" key="2">
    <source>
        <dbReference type="ARBA" id="ARBA00008124"/>
    </source>
</evidence>
<sequence length="425" mass="49799">MLHKIMKNSFLVLLLICTVFAILGFYGERRFKMKRSLPHYYRITSGKNTGTMRYDEGRIVSTAYHGNQKKVKGILQPPINISIGIECHETSNFVFIKTHKTGSTTLRSLTCRFGYFRNLSFLLGKGGVIGHLNNQAVKWSPNSSNLLPPIGVSPSDHANHRNYNISNIHWLFRRNIVRKLMYPASDLKYFTIIREPTEQWLSQFQYFKDYKRLGLKLETLSNTLLPFLLNLTEQPRKPSFNRQLRDLGVPSSVHKNATKLNEALSNIDKEFDLVLITEYFDESLILLKKLLCWRFEDILYVKKRQQPNPLTVDETTRREIRKYNSGDVTLYHYFLAVFWRKVKEYGPAFEEDLRTFRKLLNDTWNICIGNSVTEVSPDRYLYVETYLAQNSSEFCWALVNTKFQMDIEIVKRQGHTSDKRWAAFV</sequence>
<keyword evidence="3" id="KW-0808">Transferase</keyword>
<feature type="signal peptide" evidence="10">
    <location>
        <begin position="1"/>
        <end position="21"/>
    </location>
</feature>
<dbReference type="OrthoDB" id="514299at2759"/>
<accession>A0A9Q0YFP9</accession>
<evidence type="ECO:0000256" key="10">
    <source>
        <dbReference type="SAM" id="SignalP"/>
    </source>
</evidence>
<evidence type="ECO:0000256" key="8">
    <source>
        <dbReference type="ARBA" id="ARBA00023136"/>
    </source>
</evidence>
<evidence type="ECO:0000256" key="9">
    <source>
        <dbReference type="ARBA" id="ARBA00023180"/>
    </source>
</evidence>
<comment type="caution">
    <text evidence="11">The sequence shown here is derived from an EMBL/GenBank/DDBJ whole genome shotgun (WGS) entry which is preliminary data.</text>
</comment>
<organism evidence="11 12">
    <name type="scientific">Holothuria leucospilota</name>
    <name type="common">Black long sea cucumber</name>
    <name type="synonym">Mertensiothuria leucospilota</name>
    <dbReference type="NCBI Taxonomy" id="206669"/>
    <lineage>
        <taxon>Eukaryota</taxon>
        <taxon>Metazoa</taxon>
        <taxon>Echinodermata</taxon>
        <taxon>Eleutherozoa</taxon>
        <taxon>Echinozoa</taxon>
        <taxon>Holothuroidea</taxon>
        <taxon>Aspidochirotacea</taxon>
        <taxon>Aspidochirotida</taxon>
        <taxon>Holothuriidae</taxon>
        <taxon>Holothuria</taxon>
    </lineage>
</organism>
<dbReference type="PANTHER" id="PTHR14647">
    <property type="entry name" value="GALACTOSE-3-O-SULFOTRANSFERASE"/>
    <property type="match status" value="1"/>
</dbReference>
<keyword evidence="7" id="KW-0333">Golgi apparatus</keyword>
<dbReference type="GO" id="GO:0009247">
    <property type="term" value="P:glycolipid biosynthetic process"/>
    <property type="evidence" value="ECO:0007669"/>
    <property type="project" value="InterPro"/>
</dbReference>
<keyword evidence="8" id="KW-0472">Membrane</keyword>
<keyword evidence="9" id="KW-0325">Glycoprotein</keyword>
<evidence type="ECO:0000256" key="5">
    <source>
        <dbReference type="ARBA" id="ARBA00022968"/>
    </source>
</evidence>
<reference evidence="11" key="1">
    <citation type="submission" date="2021-10" db="EMBL/GenBank/DDBJ databases">
        <title>Tropical sea cucumber genome reveals ecological adaptation and Cuvierian tubules defense mechanism.</title>
        <authorList>
            <person name="Chen T."/>
        </authorList>
    </citation>
    <scope>NUCLEOTIDE SEQUENCE</scope>
    <source>
        <strain evidence="11">Nanhai2018</strain>
        <tissue evidence="11">Muscle</tissue>
    </source>
</reference>
<dbReference type="AlphaFoldDB" id="A0A9Q0YFP9"/>
<evidence type="ECO:0000313" key="11">
    <source>
        <dbReference type="EMBL" id="KAJ8020711.1"/>
    </source>
</evidence>
<dbReference type="SUPFAM" id="SSF52540">
    <property type="entry name" value="P-loop containing nucleoside triphosphate hydrolases"/>
    <property type="match status" value="1"/>
</dbReference>
<dbReference type="PANTHER" id="PTHR14647:SF85">
    <property type="entry name" value="GALACTOSYLCERAMIDE SULFOTRANSFERASE-LIKE"/>
    <property type="match status" value="1"/>
</dbReference>
<protein>
    <submittedName>
        <fullName evidence="11">Galactosylceramide sulfotransferase</fullName>
    </submittedName>
</protein>
<keyword evidence="5" id="KW-0735">Signal-anchor</keyword>
<gene>
    <name evidence="11" type="ORF">HOLleu_40372</name>
</gene>
<dbReference type="GO" id="GO:0001733">
    <property type="term" value="F:galactosylceramide sulfotransferase activity"/>
    <property type="evidence" value="ECO:0007669"/>
    <property type="project" value="InterPro"/>
</dbReference>
<keyword evidence="10" id="KW-0732">Signal</keyword>
<keyword evidence="12" id="KW-1185">Reference proteome</keyword>